<reference evidence="3" key="1">
    <citation type="journal article" date="2019" name="Int. J. Syst. Evol. Microbiol.">
        <title>The Global Catalogue of Microorganisms (GCM) 10K type strain sequencing project: providing services to taxonomists for standard genome sequencing and annotation.</title>
        <authorList>
            <consortium name="The Broad Institute Genomics Platform"/>
            <consortium name="The Broad Institute Genome Sequencing Center for Infectious Disease"/>
            <person name="Wu L."/>
            <person name="Ma J."/>
        </authorList>
    </citation>
    <scope>NUCLEOTIDE SEQUENCE [LARGE SCALE GENOMIC DNA]</scope>
    <source>
        <strain evidence="3">JCM 16601</strain>
    </source>
</reference>
<sequence length="117" mass="13322">MAYNEHLANRVREAFIDQPKVDEVEMFKGLCFMVNEKMCICIRDNGLLCRIGQDQAAIELETGDCRQMIHGTRVMKDFVWVDGEDLITAQKFNHWITLAVAFNKIAKASKKGGKAKD</sequence>
<organism evidence="2 3">
    <name type="scientific">Mucilaginibacter dorajii</name>
    <dbReference type="NCBI Taxonomy" id="692994"/>
    <lineage>
        <taxon>Bacteria</taxon>
        <taxon>Pseudomonadati</taxon>
        <taxon>Bacteroidota</taxon>
        <taxon>Sphingobacteriia</taxon>
        <taxon>Sphingobacteriales</taxon>
        <taxon>Sphingobacteriaceae</taxon>
        <taxon>Mucilaginibacter</taxon>
    </lineage>
</organism>
<dbReference type="Proteomes" id="UP001500742">
    <property type="component" value="Unassembled WGS sequence"/>
</dbReference>
<dbReference type="RefSeq" id="WP_259092983.1">
    <property type="nucleotide sequence ID" value="NZ_BAAAZC010000030.1"/>
</dbReference>
<gene>
    <name evidence="2" type="ORF">GCM10022210_47190</name>
</gene>
<proteinExistence type="predicted"/>
<feature type="domain" description="TfoX N-terminal" evidence="1">
    <location>
        <begin position="17"/>
        <end position="102"/>
    </location>
</feature>
<keyword evidence="3" id="KW-1185">Reference proteome</keyword>
<name>A0ABP7QXK4_9SPHI</name>
<evidence type="ECO:0000313" key="3">
    <source>
        <dbReference type="Proteomes" id="UP001500742"/>
    </source>
</evidence>
<comment type="caution">
    <text evidence="2">The sequence shown here is derived from an EMBL/GenBank/DDBJ whole genome shotgun (WGS) entry which is preliminary data.</text>
</comment>
<dbReference type="InterPro" id="IPR007076">
    <property type="entry name" value="TfoX_N"/>
</dbReference>
<accession>A0ABP7QXK4</accession>
<evidence type="ECO:0000259" key="1">
    <source>
        <dbReference type="Pfam" id="PF04993"/>
    </source>
</evidence>
<dbReference type="SUPFAM" id="SSF159894">
    <property type="entry name" value="YgaC/TfoX-N like"/>
    <property type="match status" value="1"/>
</dbReference>
<dbReference type="Pfam" id="PF04993">
    <property type="entry name" value="TfoX_N"/>
    <property type="match status" value="1"/>
</dbReference>
<dbReference type="EMBL" id="BAAAZC010000030">
    <property type="protein sequence ID" value="GAA3988700.1"/>
    <property type="molecule type" value="Genomic_DNA"/>
</dbReference>
<dbReference type="Gene3D" id="3.30.1460.30">
    <property type="entry name" value="YgaC/TfoX-N like chaperone"/>
    <property type="match status" value="1"/>
</dbReference>
<evidence type="ECO:0000313" key="2">
    <source>
        <dbReference type="EMBL" id="GAA3988700.1"/>
    </source>
</evidence>
<protein>
    <recommendedName>
        <fullName evidence="1">TfoX N-terminal domain-containing protein</fullName>
    </recommendedName>
</protein>